<organism evidence="9 10">
    <name type="scientific">Pseudohaliea rubra DSM 19751</name>
    <dbReference type="NCBI Taxonomy" id="1265313"/>
    <lineage>
        <taxon>Bacteria</taxon>
        <taxon>Pseudomonadati</taxon>
        <taxon>Pseudomonadota</taxon>
        <taxon>Gammaproteobacteria</taxon>
        <taxon>Cellvibrionales</taxon>
        <taxon>Halieaceae</taxon>
        <taxon>Pseudohaliea</taxon>
    </lineage>
</organism>
<proteinExistence type="inferred from homology"/>
<dbReference type="Pfam" id="PF22470">
    <property type="entry name" value="Histone_HNS_N"/>
    <property type="match status" value="1"/>
</dbReference>
<dbReference type="EMBL" id="AUVB01000082">
    <property type="protein sequence ID" value="KGE02824.1"/>
    <property type="molecule type" value="Genomic_DNA"/>
</dbReference>
<sequence length="144" mass="15740">MSTFRELLSSKTKLKADARKLAISELEKLIKALNEVLAAEKTKAAKKEEAARAANIRKINQLLAETGLDPEDLKKQKAGKGKAAARTKAKAKGKRAKVKPKYRLVVDGKEHLWSGRGRAPRVFQAHLDAGNTKESCLIEPAGTK</sequence>
<dbReference type="GO" id="GO:0009295">
    <property type="term" value="C:nucleoid"/>
    <property type="evidence" value="ECO:0007669"/>
    <property type="project" value="UniProtKB-SubCell"/>
</dbReference>
<keyword evidence="3" id="KW-0963">Cytoplasm</keyword>
<dbReference type="AlphaFoldDB" id="A0A095WVZ6"/>
<dbReference type="GO" id="GO:0003680">
    <property type="term" value="F:minor groove of adenine-thymine-rich DNA binding"/>
    <property type="evidence" value="ECO:0007669"/>
    <property type="project" value="TreeGrafter"/>
</dbReference>
<evidence type="ECO:0000256" key="5">
    <source>
        <dbReference type="PIRNR" id="PIRNR002096"/>
    </source>
</evidence>
<dbReference type="GO" id="GO:0000976">
    <property type="term" value="F:transcription cis-regulatory region binding"/>
    <property type="evidence" value="ECO:0007669"/>
    <property type="project" value="TreeGrafter"/>
</dbReference>
<dbReference type="GO" id="GO:0003681">
    <property type="term" value="F:bent DNA binding"/>
    <property type="evidence" value="ECO:0007669"/>
    <property type="project" value="TreeGrafter"/>
</dbReference>
<dbReference type="InterPro" id="IPR027444">
    <property type="entry name" value="H-NS_C_dom"/>
</dbReference>
<evidence type="ECO:0000256" key="6">
    <source>
        <dbReference type="SAM" id="Coils"/>
    </source>
</evidence>
<keyword evidence="6" id="KW-0175">Coiled coil</keyword>
<dbReference type="PIRSF" id="PIRSF002096">
    <property type="entry name" value="HnS"/>
    <property type="match status" value="1"/>
</dbReference>
<dbReference type="PANTHER" id="PTHR38097:SF2">
    <property type="entry name" value="DNA-BINDING PROTEIN STPA"/>
    <property type="match status" value="1"/>
</dbReference>
<comment type="similarity">
    <text evidence="2 5">Belongs to the histone-like protein H-NS family.</text>
</comment>
<dbReference type="GO" id="GO:0032993">
    <property type="term" value="C:protein-DNA complex"/>
    <property type="evidence" value="ECO:0007669"/>
    <property type="project" value="TreeGrafter"/>
</dbReference>
<dbReference type="STRING" id="1265313.HRUBRA_02605"/>
<dbReference type="Gene3D" id="4.10.430.10">
    <property type="entry name" value="Histone-like protein H-NS, C-terminal domain"/>
    <property type="match status" value="1"/>
</dbReference>
<dbReference type="GO" id="GO:0001217">
    <property type="term" value="F:DNA-binding transcription repressor activity"/>
    <property type="evidence" value="ECO:0007669"/>
    <property type="project" value="TreeGrafter"/>
</dbReference>
<keyword evidence="10" id="KW-1185">Reference proteome</keyword>
<reference evidence="9 10" key="1">
    <citation type="journal article" date="2014" name="Genome Announc.">
        <title>Genome Sequence of Gammaproteobacterial Pseudohaliea rubra Type Strain DSM 19751, Isolated from Coastal Seawater of the Mediterranean Sea.</title>
        <authorList>
            <person name="Spring S."/>
            <person name="Fiebig A."/>
            <person name="Riedel T."/>
            <person name="Goker M."/>
            <person name="Klenk H.P."/>
        </authorList>
    </citation>
    <scope>NUCLEOTIDE SEQUENCE [LARGE SCALE GENOMIC DNA]</scope>
    <source>
        <strain evidence="9 10">DSM 19751</strain>
    </source>
</reference>
<gene>
    <name evidence="9" type="ORF">HRUBRA_02605</name>
</gene>
<evidence type="ECO:0000256" key="4">
    <source>
        <dbReference type="ARBA" id="ARBA00023125"/>
    </source>
</evidence>
<keyword evidence="4 5" id="KW-0238">DNA-binding</keyword>
<dbReference type="SUPFAM" id="SSF81273">
    <property type="entry name" value="H-NS histone-like proteins"/>
    <property type="match status" value="1"/>
</dbReference>
<dbReference type="Proteomes" id="UP000029640">
    <property type="component" value="Unassembled WGS sequence"/>
</dbReference>
<evidence type="ECO:0000259" key="8">
    <source>
        <dbReference type="SMART" id="SM00528"/>
    </source>
</evidence>
<dbReference type="HOGENOM" id="CLU_117503_0_0_6"/>
<comment type="subcellular location">
    <subcellularLocation>
        <location evidence="1">Cytoplasm</location>
        <location evidence="1">Nucleoid</location>
    </subcellularLocation>
</comment>
<dbReference type="InterPro" id="IPR001801">
    <property type="entry name" value="Histone_HNS"/>
</dbReference>
<dbReference type="SMART" id="SM00528">
    <property type="entry name" value="HNS"/>
    <property type="match status" value="1"/>
</dbReference>
<feature type="compositionally biased region" description="Basic residues" evidence="7">
    <location>
        <begin position="76"/>
        <end position="97"/>
    </location>
</feature>
<dbReference type="GO" id="GO:0030527">
    <property type="term" value="F:structural constituent of chromatin"/>
    <property type="evidence" value="ECO:0007669"/>
    <property type="project" value="InterPro"/>
</dbReference>
<accession>A0A095WVZ6</accession>
<dbReference type="InterPro" id="IPR054180">
    <property type="entry name" value="H-NS-like_N"/>
</dbReference>
<feature type="region of interest" description="Disordered" evidence="7">
    <location>
        <begin position="70"/>
        <end position="97"/>
    </location>
</feature>
<dbReference type="GO" id="GO:0046983">
    <property type="term" value="F:protein dimerization activity"/>
    <property type="evidence" value="ECO:0007669"/>
    <property type="project" value="InterPro"/>
</dbReference>
<protein>
    <recommendedName>
        <fullName evidence="5">DNA-binding protein</fullName>
    </recommendedName>
</protein>
<dbReference type="Pfam" id="PF00816">
    <property type="entry name" value="Histone_HNS"/>
    <property type="match status" value="1"/>
</dbReference>
<dbReference type="GO" id="GO:0005829">
    <property type="term" value="C:cytosol"/>
    <property type="evidence" value="ECO:0007669"/>
    <property type="project" value="TreeGrafter"/>
</dbReference>
<evidence type="ECO:0000313" key="10">
    <source>
        <dbReference type="Proteomes" id="UP000029640"/>
    </source>
</evidence>
<comment type="caution">
    <text evidence="9">The sequence shown here is derived from an EMBL/GenBank/DDBJ whole genome shotgun (WGS) entry which is preliminary data.</text>
</comment>
<evidence type="ECO:0000256" key="3">
    <source>
        <dbReference type="ARBA" id="ARBA00022490"/>
    </source>
</evidence>
<evidence type="ECO:0000313" key="9">
    <source>
        <dbReference type="EMBL" id="KGE02824.1"/>
    </source>
</evidence>
<evidence type="ECO:0000256" key="7">
    <source>
        <dbReference type="SAM" id="MobiDB-lite"/>
    </source>
</evidence>
<dbReference type="InterPro" id="IPR037150">
    <property type="entry name" value="H-NS_C_dom_sf"/>
</dbReference>
<dbReference type="Gene3D" id="1.10.287.1050">
    <property type="entry name" value="H-NS histone-like proteins"/>
    <property type="match status" value="1"/>
</dbReference>
<evidence type="ECO:0000256" key="1">
    <source>
        <dbReference type="ARBA" id="ARBA00004453"/>
    </source>
</evidence>
<name>A0A095WVZ6_9GAMM</name>
<feature type="domain" description="DNA-binding protein H-NS-like C-terminal" evidence="8">
    <location>
        <begin position="92"/>
        <end position="138"/>
    </location>
</feature>
<evidence type="ECO:0000256" key="2">
    <source>
        <dbReference type="ARBA" id="ARBA00010610"/>
    </source>
</evidence>
<feature type="coiled-coil region" evidence="6">
    <location>
        <begin position="23"/>
        <end position="50"/>
    </location>
</feature>
<dbReference type="eggNOG" id="COG2916">
    <property type="taxonomic scope" value="Bacteria"/>
</dbReference>
<dbReference type="InterPro" id="IPR027454">
    <property type="entry name" value="Histone_HNS_N"/>
</dbReference>
<dbReference type="PANTHER" id="PTHR38097">
    <property type="match status" value="1"/>
</dbReference>